<protein>
    <recommendedName>
        <fullName evidence="3">Retrotransposon gag domain-containing protein</fullName>
    </recommendedName>
</protein>
<dbReference type="OrthoDB" id="4188610at2759"/>
<dbReference type="GeneID" id="22585659"/>
<dbReference type="OMA" id="WLPMLEW"/>
<dbReference type="VEuPathDB" id="FungiDB:PADG_07086"/>
<dbReference type="Proteomes" id="UP000001628">
    <property type="component" value="Unassembled WGS sequence"/>
</dbReference>
<organism evidence="1 2">
    <name type="scientific">Paracoccidioides brasiliensis (strain Pb18)</name>
    <dbReference type="NCBI Taxonomy" id="502780"/>
    <lineage>
        <taxon>Eukaryota</taxon>
        <taxon>Fungi</taxon>
        <taxon>Dikarya</taxon>
        <taxon>Ascomycota</taxon>
        <taxon>Pezizomycotina</taxon>
        <taxon>Eurotiomycetes</taxon>
        <taxon>Eurotiomycetidae</taxon>
        <taxon>Onygenales</taxon>
        <taxon>Ajellomycetaceae</taxon>
        <taxon>Paracoccidioides</taxon>
    </lineage>
</organism>
<dbReference type="AlphaFoldDB" id="C1GIK0"/>
<dbReference type="HOGENOM" id="CLU_1378532_0_0_1"/>
<proteinExistence type="predicted"/>
<gene>
    <name evidence="1" type="ORF">PADG_07086</name>
</gene>
<name>C1GIK0_PARBD</name>
<dbReference type="EMBL" id="KN275966">
    <property type="protein sequence ID" value="EEH42266.1"/>
    <property type="molecule type" value="Genomic_DNA"/>
</dbReference>
<evidence type="ECO:0000313" key="1">
    <source>
        <dbReference type="EMBL" id="EEH42266.1"/>
    </source>
</evidence>
<dbReference type="eggNOG" id="ENOG502T588">
    <property type="taxonomic scope" value="Eukaryota"/>
</dbReference>
<reference evidence="1 2" key="1">
    <citation type="journal article" date="2011" name="PLoS Genet.">
        <title>Comparative genomic analysis of human fungal pathogens causing paracoccidioidomycosis.</title>
        <authorList>
            <person name="Desjardins C.A."/>
            <person name="Champion M.D."/>
            <person name="Holder J.W."/>
            <person name="Muszewska A."/>
            <person name="Goldberg J."/>
            <person name="Bailao A.M."/>
            <person name="Brigido M.M."/>
            <person name="Ferreira M.E."/>
            <person name="Garcia A.M."/>
            <person name="Grynberg M."/>
            <person name="Gujja S."/>
            <person name="Heiman D.I."/>
            <person name="Henn M.R."/>
            <person name="Kodira C.D."/>
            <person name="Leon-Narvaez H."/>
            <person name="Longo L.V."/>
            <person name="Ma L.J."/>
            <person name="Malavazi I."/>
            <person name="Matsuo A.L."/>
            <person name="Morais F.V."/>
            <person name="Pereira M."/>
            <person name="Rodriguez-Brito S."/>
            <person name="Sakthikumar S."/>
            <person name="Salem-Izacc S.M."/>
            <person name="Sykes S.M."/>
            <person name="Teixeira M.M."/>
            <person name="Vallejo M.C."/>
            <person name="Walter M.E."/>
            <person name="Yandava C."/>
            <person name="Young S."/>
            <person name="Zeng Q."/>
            <person name="Zucker J."/>
            <person name="Felipe M.S."/>
            <person name="Goldman G.H."/>
            <person name="Haas B.J."/>
            <person name="McEwen J.G."/>
            <person name="Nino-Vega G."/>
            <person name="Puccia R."/>
            <person name="San-Blas G."/>
            <person name="Soares C.M."/>
            <person name="Birren B.W."/>
            <person name="Cuomo C.A."/>
        </authorList>
    </citation>
    <scope>NUCLEOTIDE SEQUENCE [LARGE SCALE GENOMIC DNA]</scope>
    <source>
        <strain evidence="1 2">Pb18</strain>
    </source>
</reference>
<dbReference type="RefSeq" id="XP_010762542.1">
    <property type="nucleotide sequence ID" value="XM_010764240.1"/>
</dbReference>
<dbReference type="KEGG" id="pbn:PADG_07086"/>
<sequence length="198" mass="22658">MTELDFSYCGKFSGENGQFVNHWLPMLEWALRRYKVDGEVSPEILLPAINILLIGQAEEWVQQNPAIAELLENPTVDSKKTFLEAFRKQFPQRFTGLYPGGLRLSQRKQETLADYYQTGLKVMGTMHILDHVVKDGVLWWRQNSLVLDAFVDNWIHGIAKAGTRSRLTEVKSELTTLKKAYQMAVDIEKAEKGIEINS</sequence>
<keyword evidence="2" id="KW-1185">Reference proteome</keyword>
<accession>C1GIK0</accession>
<evidence type="ECO:0008006" key="3">
    <source>
        <dbReference type="Google" id="ProtNLM"/>
    </source>
</evidence>
<dbReference type="InParanoid" id="C1GIK0"/>
<evidence type="ECO:0000313" key="2">
    <source>
        <dbReference type="Proteomes" id="UP000001628"/>
    </source>
</evidence>